<accession>A0A8J6TVD4</accession>
<dbReference type="Gene3D" id="3.40.710.10">
    <property type="entry name" value="DD-peptidase/beta-lactamase superfamily"/>
    <property type="match status" value="2"/>
</dbReference>
<dbReference type="PANTHER" id="PTHR30023:SF0">
    <property type="entry name" value="PENICILLIN-SENSITIVE CARBOXYPEPTIDASE A"/>
    <property type="match status" value="1"/>
</dbReference>
<reference evidence="3 4" key="1">
    <citation type="submission" date="2020-08" db="EMBL/GenBank/DDBJ databases">
        <title>Bridging the membrane lipid divide: bacteria of the FCB group superphylum have the potential to synthesize archaeal ether lipids.</title>
        <authorList>
            <person name="Villanueva L."/>
            <person name="Von Meijenfeldt F.A.B."/>
            <person name="Westbye A.B."/>
            <person name="Yadav S."/>
            <person name="Hopmans E.C."/>
            <person name="Dutilh B.E."/>
            <person name="Sinninghe Damste J.S."/>
        </authorList>
    </citation>
    <scope>NUCLEOTIDE SEQUENCE [LARGE SCALE GENOMIC DNA]</scope>
    <source>
        <strain evidence="3">NIOZ-UU17</strain>
    </source>
</reference>
<protein>
    <submittedName>
        <fullName evidence="3">D-alanyl-D-alanine carboxypeptidase</fullName>
    </submittedName>
</protein>
<gene>
    <name evidence="3" type="ORF">H8D96_16175</name>
</gene>
<organism evidence="3 4">
    <name type="scientific">Candidatus Desulfatibia vada</name>
    <dbReference type="NCBI Taxonomy" id="2841696"/>
    <lineage>
        <taxon>Bacteria</taxon>
        <taxon>Pseudomonadati</taxon>
        <taxon>Thermodesulfobacteriota</taxon>
        <taxon>Desulfobacteria</taxon>
        <taxon>Desulfobacterales</taxon>
        <taxon>Desulfobacterales incertae sedis</taxon>
        <taxon>Candidatus Desulfatibia</taxon>
    </lineage>
</organism>
<dbReference type="GO" id="GO:0004185">
    <property type="term" value="F:serine-type carboxypeptidase activity"/>
    <property type="evidence" value="ECO:0007669"/>
    <property type="project" value="InterPro"/>
</dbReference>
<evidence type="ECO:0000313" key="3">
    <source>
        <dbReference type="EMBL" id="MBC8433447.1"/>
    </source>
</evidence>
<dbReference type="InterPro" id="IPR000667">
    <property type="entry name" value="Peptidase_S13"/>
</dbReference>
<dbReference type="AlphaFoldDB" id="A0A8J6TVD4"/>
<keyword evidence="3" id="KW-0645">Protease</keyword>
<dbReference type="Proteomes" id="UP000605201">
    <property type="component" value="Unassembled WGS sequence"/>
</dbReference>
<dbReference type="SUPFAM" id="SSF56601">
    <property type="entry name" value="beta-lactamase/transpeptidase-like"/>
    <property type="match status" value="1"/>
</dbReference>
<name>A0A8J6TVD4_9BACT</name>
<proteinExistence type="inferred from homology"/>
<evidence type="ECO:0000313" key="4">
    <source>
        <dbReference type="Proteomes" id="UP000605201"/>
    </source>
</evidence>
<dbReference type="PRINTS" id="PR00922">
    <property type="entry name" value="DADACBPTASE3"/>
</dbReference>
<keyword evidence="3" id="KW-0121">Carboxypeptidase</keyword>
<comment type="similarity">
    <text evidence="1">Belongs to the peptidase S13 family.</text>
</comment>
<dbReference type="GO" id="GO:0000270">
    <property type="term" value="P:peptidoglycan metabolic process"/>
    <property type="evidence" value="ECO:0007669"/>
    <property type="project" value="TreeGrafter"/>
</dbReference>
<keyword evidence="2" id="KW-0378">Hydrolase</keyword>
<dbReference type="GO" id="GO:0006508">
    <property type="term" value="P:proteolysis"/>
    <property type="evidence" value="ECO:0007669"/>
    <property type="project" value="InterPro"/>
</dbReference>
<dbReference type="InterPro" id="IPR012338">
    <property type="entry name" value="Beta-lactam/transpept-like"/>
</dbReference>
<comment type="caution">
    <text evidence="3">The sequence shown here is derived from an EMBL/GenBank/DDBJ whole genome shotgun (WGS) entry which is preliminary data.</text>
</comment>
<dbReference type="Pfam" id="PF02113">
    <property type="entry name" value="Peptidase_S13"/>
    <property type="match status" value="1"/>
</dbReference>
<evidence type="ECO:0000256" key="1">
    <source>
        <dbReference type="ARBA" id="ARBA00006096"/>
    </source>
</evidence>
<evidence type="ECO:0000256" key="2">
    <source>
        <dbReference type="ARBA" id="ARBA00022801"/>
    </source>
</evidence>
<dbReference type="PANTHER" id="PTHR30023">
    <property type="entry name" value="D-ALANYL-D-ALANINE CARBOXYPEPTIDASE"/>
    <property type="match status" value="1"/>
</dbReference>
<sequence>MNSRSTPKIRSLFPFRALLVFFGLLCLIPLKNSYAEKWDELHDLIGNQDAVLVADPKGSILFSKNADRQLIPASTLKILTALVALDSLGPGHRFVTEFYLDQEDNLIVKGYGDPLLVSEALVQIATVLATRLDSRQKRINDLVLDASYFDDPIVIPGVTSSYEPYDSPSGALCVNFNTVNFKRNTGGVYVSAESQTPLLPFALDRIRASGMQHGRIILSREANESTRYAGHLMRYFLKQQGIDIKGRIRIGRVRKETDKLIFKYVSEFSIQQVVSKLFEYSNNFMANQLLVVTGAHVYGPPGTLPKGVRAASTLAKNVFKINNFKIVEGSGISRENKISAHNLHIVLEAFAPHYHMMRREGRVFYKTGTLSNISTRAGYIENSKGGLYRFVVLINTPGKSADPILDILLNNLK</sequence>
<dbReference type="Gene3D" id="3.50.80.20">
    <property type="entry name" value="D-Ala-D-Ala carboxypeptidase C, peptidase S13"/>
    <property type="match status" value="1"/>
</dbReference>
<dbReference type="EMBL" id="JACNIG010000302">
    <property type="protein sequence ID" value="MBC8433447.1"/>
    <property type="molecule type" value="Genomic_DNA"/>
</dbReference>